<protein>
    <recommendedName>
        <fullName evidence="4">MG2 domain-containing protein</fullName>
    </recommendedName>
</protein>
<accession>A0A1N7K0X7</accession>
<keyword evidence="1" id="KW-0732">Signal</keyword>
<dbReference type="AlphaFoldDB" id="A0A1N7K0X7"/>
<keyword evidence="3" id="KW-1185">Reference proteome</keyword>
<evidence type="ECO:0000313" key="3">
    <source>
        <dbReference type="Proteomes" id="UP000186026"/>
    </source>
</evidence>
<sequence>MKKIINIFILLLASSLTVSAQQPNWKESVYMHVSKSIASTGEPVWLAIDVRTTSSDFSPSMAYVELINRNGQSVYQLLVPLEEGKGSAILKAPHTLISDHYLIRSYTRSSPFTGDEGLYNQLITIINPEKPAPAVSGDVNFEKFIKDSDLKAGFTRQKSVSKSEVVALKLPEEGILSVSLKNPFLEEKYQGRLNNRIYKSTWEPKNIIPEPYGHIIHAKIRNENTKQAYYLSAHGRQNYFNIAESNAQGELFFELAAFRDLNFLLVQKEDESSAMDFELISPFISLDLSEDFQIPALKLLRDDEAFLNDLILAGQVEDYYFRPDIQGNRFINTALKADKTYFLDDYNRFESMEVTLKEYVSEVYVRKSNRQVLFKVMNSPTGLVFQENPLLLIDNMPVVNANAFAAFDPKEIASIDLITRTFYFNDQVYAGVISLTSKQGDFGGFELPSEALYLDYYKFAPRFLPFQNEVILEKQQANFPDFRNQLYWNPKNNQGNTSVYSSKLTGQYEVKQSHFDGKVWRVLTDVFEVLD</sequence>
<dbReference type="Proteomes" id="UP000186026">
    <property type="component" value="Unassembled WGS sequence"/>
</dbReference>
<name>A0A1N7K0X7_9BACT</name>
<dbReference type="STRING" id="529505.SAMN05421761_101370"/>
<evidence type="ECO:0000256" key="1">
    <source>
        <dbReference type="SAM" id="SignalP"/>
    </source>
</evidence>
<gene>
    <name evidence="2" type="ORF">SAMN05421761_101370</name>
</gene>
<dbReference type="OrthoDB" id="679547at2"/>
<evidence type="ECO:0000313" key="2">
    <source>
        <dbReference type="EMBL" id="SIS55245.1"/>
    </source>
</evidence>
<proteinExistence type="predicted"/>
<reference evidence="3" key="1">
    <citation type="submission" date="2017-01" db="EMBL/GenBank/DDBJ databases">
        <authorList>
            <person name="Varghese N."/>
            <person name="Submissions S."/>
        </authorList>
    </citation>
    <scope>NUCLEOTIDE SEQUENCE [LARGE SCALE GENOMIC DNA]</scope>
    <source>
        <strain evidence="3">DSM 46698</strain>
    </source>
</reference>
<dbReference type="EMBL" id="FTOP01000001">
    <property type="protein sequence ID" value="SIS55245.1"/>
    <property type="molecule type" value="Genomic_DNA"/>
</dbReference>
<organism evidence="2 3">
    <name type="scientific">Belliella pelovolcani</name>
    <dbReference type="NCBI Taxonomy" id="529505"/>
    <lineage>
        <taxon>Bacteria</taxon>
        <taxon>Pseudomonadati</taxon>
        <taxon>Bacteroidota</taxon>
        <taxon>Cytophagia</taxon>
        <taxon>Cytophagales</taxon>
        <taxon>Cyclobacteriaceae</taxon>
        <taxon>Belliella</taxon>
    </lineage>
</organism>
<feature type="signal peptide" evidence="1">
    <location>
        <begin position="1"/>
        <end position="20"/>
    </location>
</feature>
<evidence type="ECO:0008006" key="4">
    <source>
        <dbReference type="Google" id="ProtNLM"/>
    </source>
</evidence>
<feature type="chain" id="PRO_5011980865" description="MG2 domain-containing protein" evidence="1">
    <location>
        <begin position="21"/>
        <end position="531"/>
    </location>
</feature>
<dbReference type="RefSeq" id="WP_076497970.1">
    <property type="nucleotide sequence ID" value="NZ_FTOP01000001.1"/>
</dbReference>